<name>A0ACC2H260_DALPE</name>
<dbReference type="Proteomes" id="UP001157502">
    <property type="component" value="Chromosome 6"/>
</dbReference>
<protein>
    <submittedName>
        <fullName evidence="1">Uncharacterized protein</fullName>
    </submittedName>
</protein>
<dbReference type="EMBL" id="CM055733">
    <property type="protein sequence ID" value="KAJ8010059.1"/>
    <property type="molecule type" value="Genomic_DNA"/>
</dbReference>
<organism evidence="1 2">
    <name type="scientific">Dallia pectoralis</name>
    <name type="common">Alaska blackfish</name>
    <dbReference type="NCBI Taxonomy" id="75939"/>
    <lineage>
        <taxon>Eukaryota</taxon>
        <taxon>Metazoa</taxon>
        <taxon>Chordata</taxon>
        <taxon>Craniata</taxon>
        <taxon>Vertebrata</taxon>
        <taxon>Euteleostomi</taxon>
        <taxon>Actinopterygii</taxon>
        <taxon>Neopterygii</taxon>
        <taxon>Teleostei</taxon>
        <taxon>Protacanthopterygii</taxon>
        <taxon>Esociformes</taxon>
        <taxon>Umbridae</taxon>
        <taxon>Dallia</taxon>
    </lineage>
</organism>
<keyword evidence="2" id="KW-1185">Reference proteome</keyword>
<evidence type="ECO:0000313" key="2">
    <source>
        <dbReference type="Proteomes" id="UP001157502"/>
    </source>
</evidence>
<proteinExistence type="predicted"/>
<reference evidence="1" key="1">
    <citation type="submission" date="2021-05" db="EMBL/GenBank/DDBJ databases">
        <authorList>
            <person name="Pan Q."/>
            <person name="Jouanno E."/>
            <person name="Zahm M."/>
            <person name="Klopp C."/>
            <person name="Cabau C."/>
            <person name="Louis A."/>
            <person name="Berthelot C."/>
            <person name="Parey E."/>
            <person name="Roest Crollius H."/>
            <person name="Montfort J."/>
            <person name="Robinson-Rechavi M."/>
            <person name="Bouchez O."/>
            <person name="Lampietro C."/>
            <person name="Lopez Roques C."/>
            <person name="Donnadieu C."/>
            <person name="Postlethwait J."/>
            <person name="Bobe J."/>
            <person name="Dillon D."/>
            <person name="Chandos A."/>
            <person name="von Hippel F."/>
            <person name="Guiguen Y."/>
        </authorList>
    </citation>
    <scope>NUCLEOTIDE SEQUENCE</scope>
    <source>
        <strain evidence="1">YG-Jan2019</strain>
    </source>
</reference>
<comment type="caution">
    <text evidence="1">The sequence shown here is derived from an EMBL/GenBank/DDBJ whole genome shotgun (WGS) entry which is preliminary data.</text>
</comment>
<sequence>MSQAVARSRLGPGSRGPHTARITEPRSRDLQSIQQPHGRAPAVLHPPNVTCLPAHVSRKSISQILEAIKRHSAHDISVTVSSLEEVILPKKQPHRLPSASTVAIRPDSISSHLTLACLTPSRLESFLVYQVVITKCDDLASTNPDVLAETDDRRTHP</sequence>
<gene>
    <name evidence="1" type="ORF">DPEC_G00071040</name>
</gene>
<evidence type="ECO:0000313" key="1">
    <source>
        <dbReference type="EMBL" id="KAJ8010059.1"/>
    </source>
</evidence>
<accession>A0ACC2H260</accession>